<dbReference type="PANTHER" id="PTHR43731:SF26">
    <property type="entry name" value="RHOMBOID-LIKE PROTEIN 10, CHLOROPLASTIC"/>
    <property type="match status" value="1"/>
</dbReference>
<keyword evidence="3" id="KW-0812">Transmembrane</keyword>
<comment type="similarity">
    <text evidence="2">Belongs to the peptidase S54 family.</text>
</comment>
<gene>
    <name evidence="7" type="ORF">OLC1_LOCUS12938</name>
</gene>
<keyword evidence="8" id="KW-1185">Reference proteome</keyword>
<dbReference type="InterPro" id="IPR035952">
    <property type="entry name" value="Rhomboid-like_sf"/>
</dbReference>
<organism evidence="7 8">
    <name type="scientific">Oldenlandia corymbosa var. corymbosa</name>
    <dbReference type="NCBI Taxonomy" id="529605"/>
    <lineage>
        <taxon>Eukaryota</taxon>
        <taxon>Viridiplantae</taxon>
        <taxon>Streptophyta</taxon>
        <taxon>Embryophyta</taxon>
        <taxon>Tracheophyta</taxon>
        <taxon>Spermatophyta</taxon>
        <taxon>Magnoliopsida</taxon>
        <taxon>eudicotyledons</taxon>
        <taxon>Gunneridae</taxon>
        <taxon>Pentapetalae</taxon>
        <taxon>asterids</taxon>
        <taxon>lamiids</taxon>
        <taxon>Gentianales</taxon>
        <taxon>Rubiaceae</taxon>
        <taxon>Rubioideae</taxon>
        <taxon>Spermacoceae</taxon>
        <taxon>Hedyotis-Oldenlandia complex</taxon>
        <taxon>Oldenlandia</taxon>
    </lineage>
</organism>
<dbReference type="GO" id="GO:0031969">
    <property type="term" value="C:chloroplast membrane"/>
    <property type="evidence" value="ECO:0007669"/>
    <property type="project" value="TreeGrafter"/>
</dbReference>
<dbReference type="FunFam" id="1.20.1540.10:FF:000015">
    <property type="entry name" value="RHOMBOID-like protein 10 chloroplastic"/>
    <property type="match status" value="1"/>
</dbReference>
<dbReference type="Gene3D" id="1.20.1540.10">
    <property type="entry name" value="Rhomboid-like"/>
    <property type="match status" value="1"/>
</dbReference>
<evidence type="ECO:0000313" key="8">
    <source>
        <dbReference type="Proteomes" id="UP001161247"/>
    </source>
</evidence>
<evidence type="ECO:0000259" key="6">
    <source>
        <dbReference type="Pfam" id="PF01694"/>
    </source>
</evidence>
<keyword evidence="5" id="KW-0472">Membrane</keyword>
<keyword evidence="4" id="KW-1133">Transmembrane helix</keyword>
<sequence length="344" mass="37600">MEASTAAAQWPSFSTTTKFSGHVGPISLHVITSAAGLHLGNFLRRRIHAGFLLPSSSFNSKYVSYLGHLHRLRDVLHERSILYTGPLALQWSCNAMSGTVMSLFFFGGDSGEGNSSDSSHNEKPASKLFSKERTWTETLIGVNIAVYVAQLATRGRLLEWGAKINYLIAKGQIWRLVTSSFLHVNLVHLMVNCFSLSNIGPAVESFSGGSRYLNVYISSAITSSLMSYWLCKNPSVGASGAIFGLIGANSVFLLRHQEMIRNSDQHLQRMMQVIVINAALGYFLKGIDNWGHFGGFLGGVATSWLLGPAYKLQHVSSDGRKVYADKPPITALIKDSSPTDRPSQ</sequence>
<dbReference type="InterPro" id="IPR050925">
    <property type="entry name" value="Rhomboid_protease_S54"/>
</dbReference>
<evidence type="ECO:0000256" key="3">
    <source>
        <dbReference type="ARBA" id="ARBA00022692"/>
    </source>
</evidence>
<dbReference type="SUPFAM" id="SSF144091">
    <property type="entry name" value="Rhomboid-like"/>
    <property type="match status" value="1"/>
</dbReference>
<dbReference type="GO" id="GO:0004252">
    <property type="term" value="F:serine-type endopeptidase activity"/>
    <property type="evidence" value="ECO:0007669"/>
    <property type="project" value="InterPro"/>
</dbReference>
<reference evidence="7" key="1">
    <citation type="submission" date="2023-03" db="EMBL/GenBank/DDBJ databases">
        <authorList>
            <person name="Julca I."/>
        </authorList>
    </citation>
    <scope>NUCLEOTIDE SEQUENCE</scope>
</reference>
<evidence type="ECO:0000256" key="2">
    <source>
        <dbReference type="ARBA" id="ARBA00009045"/>
    </source>
</evidence>
<evidence type="ECO:0000256" key="1">
    <source>
        <dbReference type="ARBA" id="ARBA00004141"/>
    </source>
</evidence>
<name>A0AAV1DB46_OLDCO</name>
<evidence type="ECO:0000313" key="7">
    <source>
        <dbReference type="EMBL" id="CAI9103887.1"/>
    </source>
</evidence>
<proteinExistence type="inferred from homology"/>
<comment type="subcellular location">
    <subcellularLocation>
        <location evidence="1">Membrane</location>
        <topology evidence="1">Multi-pass membrane protein</topology>
    </subcellularLocation>
</comment>
<dbReference type="AlphaFoldDB" id="A0AAV1DB46"/>
<protein>
    <submittedName>
        <fullName evidence="7">OLC1v1002471C2</fullName>
    </submittedName>
</protein>
<dbReference type="PANTHER" id="PTHR43731">
    <property type="entry name" value="RHOMBOID PROTEASE"/>
    <property type="match status" value="1"/>
</dbReference>
<accession>A0AAV1DB46</accession>
<evidence type="ECO:0000256" key="5">
    <source>
        <dbReference type="ARBA" id="ARBA00023136"/>
    </source>
</evidence>
<evidence type="ECO:0000256" key="4">
    <source>
        <dbReference type="ARBA" id="ARBA00022989"/>
    </source>
</evidence>
<dbReference type="InterPro" id="IPR022764">
    <property type="entry name" value="Peptidase_S54_rhomboid_dom"/>
</dbReference>
<dbReference type="EMBL" id="OX459121">
    <property type="protein sequence ID" value="CAI9103887.1"/>
    <property type="molecule type" value="Genomic_DNA"/>
</dbReference>
<feature type="domain" description="Peptidase S54 rhomboid" evidence="6">
    <location>
        <begin position="170"/>
        <end position="307"/>
    </location>
</feature>
<dbReference type="Pfam" id="PF01694">
    <property type="entry name" value="Rhomboid"/>
    <property type="match status" value="1"/>
</dbReference>
<dbReference type="Proteomes" id="UP001161247">
    <property type="component" value="Chromosome 4"/>
</dbReference>